<dbReference type="Pfam" id="PF06271">
    <property type="entry name" value="RDD"/>
    <property type="match status" value="1"/>
</dbReference>
<dbReference type="EMBL" id="JAVREK010000004">
    <property type="protein sequence ID" value="MDT0301662.1"/>
    <property type="molecule type" value="Genomic_DNA"/>
</dbReference>
<dbReference type="Proteomes" id="UP001183226">
    <property type="component" value="Unassembled WGS sequence"/>
</dbReference>
<keyword evidence="4 5" id="KW-0472">Membrane</keyword>
<organism evidence="7 8">
    <name type="scientific">Streptomonospora wellingtoniae</name>
    <dbReference type="NCBI Taxonomy" id="3075544"/>
    <lineage>
        <taxon>Bacteria</taxon>
        <taxon>Bacillati</taxon>
        <taxon>Actinomycetota</taxon>
        <taxon>Actinomycetes</taxon>
        <taxon>Streptosporangiales</taxon>
        <taxon>Nocardiopsidaceae</taxon>
        <taxon>Streptomonospora</taxon>
    </lineage>
</organism>
<feature type="domain" description="RDD" evidence="6">
    <location>
        <begin position="7"/>
        <end position="148"/>
    </location>
</feature>
<sequence length="187" mass="19208">MGDLLPPSAFRRTLARMLDLAVCWYGACAVAAAALPAARADGSAVSEEGLRVAALAVFAVVSGAVVPMLRRDRATPGQAASYLALASAGPPRPAGRWRALVRSALLFVPATALLATGMGWWALLVAALHGAPALVRRDRAGLFDLIAGTRTTTRTWVAGGMPDELMTFSRQGGAAPPAPAGAVPAQR</sequence>
<feature type="transmembrane region" description="Helical" evidence="5">
    <location>
        <begin position="50"/>
        <end position="69"/>
    </location>
</feature>
<keyword evidence="3 5" id="KW-1133">Transmembrane helix</keyword>
<accession>A0ABU2KQV6</accession>
<reference evidence="8" key="1">
    <citation type="submission" date="2023-07" db="EMBL/GenBank/DDBJ databases">
        <title>30 novel species of actinomycetes from the DSMZ collection.</title>
        <authorList>
            <person name="Nouioui I."/>
        </authorList>
    </citation>
    <scope>NUCLEOTIDE SEQUENCE [LARGE SCALE GENOMIC DNA]</scope>
    <source>
        <strain evidence="8">DSM 45055</strain>
    </source>
</reference>
<comment type="subcellular location">
    <subcellularLocation>
        <location evidence="1">Membrane</location>
        <topology evidence="1">Multi-pass membrane protein</topology>
    </subcellularLocation>
</comment>
<gene>
    <name evidence="7" type="ORF">RM446_05985</name>
</gene>
<feature type="transmembrane region" description="Helical" evidence="5">
    <location>
        <begin position="104"/>
        <end position="128"/>
    </location>
</feature>
<proteinExistence type="predicted"/>
<evidence type="ECO:0000256" key="5">
    <source>
        <dbReference type="SAM" id="Phobius"/>
    </source>
</evidence>
<dbReference type="RefSeq" id="WP_311544105.1">
    <property type="nucleotide sequence ID" value="NZ_JAVREK010000004.1"/>
</dbReference>
<keyword evidence="8" id="KW-1185">Reference proteome</keyword>
<evidence type="ECO:0000313" key="7">
    <source>
        <dbReference type="EMBL" id="MDT0301662.1"/>
    </source>
</evidence>
<name>A0ABU2KQV6_9ACTN</name>
<dbReference type="InterPro" id="IPR010432">
    <property type="entry name" value="RDD"/>
</dbReference>
<evidence type="ECO:0000256" key="4">
    <source>
        <dbReference type="ARBA" id="ARBA00023136"/>
    </source>
</evidence>
<evidence type="ECO:0000256" key="1">
    <source>
        <dbReference type="ARBA" id="ARBA00004141"/>
    </source>
</evidence>
<keyword evidence="2 5" id="KW-0812">Transmembrane</keyword>
<evidence type="ECO:0000313" key="8">
    <source>
        <dbReference type="Proteomes" id="UP001183226"/>
    </source>
</evidence>
<evidence type="ECO:0000259" key="6">
    <source>
        <dbReference type="Pfam" id="PF06271"/>
    </source>
</evidence>
<comment type="caution">
    <text evidence="7">The sequence shown here is derived from an EMBL/GenBank/DDBJ whole genome shotgun (WGS) entry which is preliminary data.</text>
</comment>
<evidence type="ECO:0000256" key="2">
    <source>
        <dbReference type="ARBA" id="ARBA00022692"/>
    </source>
</evidence>
<evidence type="ECO:0000256" key="3">
    <source>
        <dbReference type="ARBA" id="ARBA00022989"/>
    </source>
</evidence>
<protein>
    <submittedName>
        <fullName evidence="7">RDD family protein</fullName>
    </submittedName>
</protein>